<reference evidence="1 2" key="1">
    <citation type="submission" date="2015-10" db="EMBL/GenBank/DDBJ databases">
        <title>Draft genome sequence of Streptomyces sp. RV15, isolated from a marine sponge.</title>
        <authorList>
            <person name="Ruckert C."/>
            <person name="Abdelmohsen U.R."/>
            <person name="Winkler A."/>
            <person name="Hentschel U."/>
            <person name="Kalinowski J."/>
            <person name="Kampfer P."/>
            <person name="Glaeser S."/>
        </authorList>
    </citation>
    <scope>NUCLEOTIDE SEQUENCE [LARGE SCALE GENOMIC DNA]</scope>
    <source>
        <strain evidence="1 2">RV15</strain>
    </source>
</reference>
<evidence type="ECO:0000313" key="1">
    <source>
        <dbReference type="EMBL" id="KUO22262.1"/>
    </source>
</evidence>
<sequence>MAPRWSGEAGVLAESVAELVGAGTWWGRRSARGQRPVPVVVELRGGATADAEDLMKRFTAYQTKLPVNNPGALADDVRGAASVAELLDDVARWYSFPGMCKRRRPLRFRRFRMTQQAYRMWRQPGGVGAEEVQQLQERCEQAAYAERGGLLVELNRLRGQAVAKKLHAAATLYGTGAFLAALTLVPLFEWVVRYVWVHRPARQWFQEKTRTPTPQAMYFALCQVRNDTEDVWNQWLTDAFLADIDAYYHQGRRWNRSRMPLLLIPHAEPGTPGGDLLRHLRGDQAGGKAVPRRSGPVVVAHTGEGIAEKVVIRDGVLAEVLTGNRAFRLPDPPPAVGTTPPVLRFVPGGPVTSVLSVALAGLMTFALVLFVPGIRDSLACGQGVTLDPDLVLRDGQCVGVTDGGSGGEFLPELTKVARQIKDENEAAEQSGKYVTVAFMVPMTPADPAETEQVLNEVKGAYLAQWEANHDERHREQRPSIRLVLANPGREYEHWEEVTNRLIDMMKDPKEKLRAVTGFNLSVDDTFLALSALTKAQVPVVGGPLTADDMGNTRFEDGRQRYPGMARIVPTNSEQANALINHNSRTPKDDSVLVVDTRPGDQYNKSLADAFRKAVPSATKDREFTSPGQNELGDVANDFRDMVDLLCDQGATNIYFAGRPLHLRSFLHQLAVNPCGSRNYKVITGSGASTVSSQLSDADWEELGRTDAARNRRITVQYSAAGHPEEWKEGGLTGAAQKYYAPSGKEMAVLEGLNDELATRMGGGVDWPDSRAMTAHDSVYLAMSAIKRAYRSDVGGSPSPQDVAKQWPLIYGDRAVAGATGVVCLDNNSNPYNKAVAIVSLDPAAKSVHFDALAWPDSKPSTSCSGPNQN</sequence>
<dbReference type="EMBL" id="LMXB01000018">
    <property type="protein sequence ID" value="KUO22262.1"/>
    <property type="molecule type" value="Genomic_DNA"/>
</dbReference>
<name>A0A117S270_9ACTN</name>
<dbReference type="Proteomes" id="UP000053260">
    <property type="component" value="Unassembled WGS sequence"/>
</dbReference>
<keyword evidence="2" id="KW-1185">Reference proteome</keyword>
<accession>A0A117S270</accession>
<dbReference type="OrthoDB" id="3440574at2"/>
<evidence type="ECO:0008006" key="3">
    <source>
        <dbReference type="Google" id="ProtNLM"/>
    </source>
</evidence>
<gene>
    <name evidence="1" type="ORF">AQJ91_04610</name>
</gene>
<dbReference type="InterPro" id="IPR028082">
    <property type="entry name" value="Peripla_BP_I"/>
</dbReference>
<protein>
    <recommendedName>
        <fullName evidence="3">Leucine-binding protein domain-containing protein</fullName>
    </recommendedName>
</protein>
<proteinExistence type="predicted"/>
<dbReference type="SUPFAM" id="SSF53822">
    <property type="entry name" value="Periplasmic binding protein-like I"/>
    <property type="match status" value="1"/>
</dbReference>
<organism evidence="1 2">
    <name type="scientific">Streptomyces dysideae</name>
    <dbReference type="NCBI Taxonomy" id="909626"/>
    <lineage>
        <taxon>Bacteria</taxon>
        <taxon>Bacillati</taxon>
        <taxon>Actinomycetota</taxon>
        <taxon>Actinomycetes</taxon>
        <taxon>Kitasatosporales</taxon>
        <taxon>Streptomycetaceae</taxon>
        <taxon>Streptomyces</taxon>
    </lineage>
</organism>
<dbReference type="STRING" id="909626.AQJ91_04610"/>
<comment type="caution">
    <text evidence="1">The sequence shown here is derived from an EMBL/GenBank/DDBJ whole genome shotgun (WGS) entry which is preliminary data.</text>
</comment>
<dbReference type="RefSeq" id="WP_067016620.1">
    <property type="nucleotide sequence ID" value="NZ_KQ949076.1"/>
</dbReference>
<evidence type="ECO:0000313" key="2">
    <source>
        <dbReference type="Proteomes" id="UP000053260"/>
    </source>
</evidence>
<dbReference type="AlphaFoldDB" id="A0A117S270"/>
<dbReference type="Gene3D" id="3.40.50.2300">
    <property type="match status" value="2"/>
</dbReference>